<keyword evidence="10" id="KW-0406">Ion transport</keyword>
<keyword evidence="5" id="KW-0813">Transport</keyword>
<feature type="transmembrane region" description="Helical" evidence="13">
    <location>
        <begin position="169"/>
        <end position="193"/>
    </location>
</feature>
<dbReference type="GO" id="GO:0015297">
    <property type="term" value="F:antiporter activity"/>
    <property type="evidence" value="ECO:0007669"/>
    <property type="project" value="UniProtKB-KW"/>
</dbReference>
<dbReference type="GO" id="GO:0005886">
    <property type="term" value="C:plasma membrane"/>
    <property type="evidence" value="ECO:0007669"/>
    <property type="project" value="UniProtKB-SubCell"/>
</dbReference>
<dbReference type="PANTHER" id="PTHR43298">
    <property type="entry name" value="MULTIDRUG RESISTANCE PROTEIN NORM-RELATED"/>
    <property type="match status" value="1"/>
</dbReference>
<dbReference type="GO" id="GO:0006811">
    <property type="term" value="P:monoatomic ion transport"/>
    <property type="evidence" value="ECO:0007669"/>
    <property type="project" value="UniProtKB-KW"/>
</dbReference>
<evidence type="ECO:0000313" key="15">
    <source>
        <dbReference type="Proteomes" id="UP000782880"/>
    </source>
</evidence>
<feature type="transmembrane region" description="Helical" evidence="13">
    <location>
        <begin position="325"/>
        <end position="352"/>
    </location>
</feature>
<evidence type="ECO:0000256" key="9">
    <source>
        <dbReference type="ARBA" id="ARBA00022989"/>
    </source>
</evidence>
<reference evidence="14" key="1">
    <citation type="journal article" date="2021" name="PeerJ">
        <title>Extensive microbial diversity within the chicken gut microbiome revealed by metagenomics and culture.</title>
        <authorList>
            <person name="Gilroy R."/>
            <person name="Ravi A."/>
            <person name="Getino M."/>
            <person name="Pursley I."/>
            <person name="Horton D.L."/>
            <person name="Alikhan N.F."/>
            <person name="Baker D."/>
            <person name="Gharbi K."/>
            <person name="Hall N."/>
            <person name="Watson M."/>
            <person name="Adriaenssens E.M."/>
            <person name="Foster-Nyarko E."/>
            <person name="Jarju S."/>
            <person name="Secka A."/>
            <person name="Antonio M."/>
            <person name="Oren A."/>
            <person name="Chaudhuri R.R."/>
            <person name="La Ragione R."/>
            <person name="Hildebrand F."/>
            <person name="Pallen M.J."/>
        </authorList>
    </citation>
    <scope>NUCLEOTIDE SEQUENCE</scope>
    <source>
        <strain evidence="14">ChiBcec21-2208</strain>
    </source>
</reference>
<evidence type="ECO:0000256" key="10">
    <source>
        <dbReference type="ARBA" id="ARBA00023065"/>
    </source>
</evidence>
<comment type="caution">
    <text evidence="14">The sequence shown here is derived from an EMBL/GenBank/DDBJ whole genome shotgun (WGS) entry which is preliminary data.</text>
</comment>
<dbReference type="EMBL" id="DYVE01000119">
    <property type="protein sequence ID" value="HJG27921.1"/>
    <property type="molecule type" value="Genomic_DNA"/>
</dbReference>
<keyword evidence="8 13" id="KW-0812">Transmembrane</keyword>
<feature type="transmembrane region" description="Helical" evidence="13">
    <location>
        <begin position="292"/>
        <end position="313"/>
    </location>
</feature>
<protein>
    <recommendedName>
        <fullName evidence="4">Probable multidrug resistance protein NorM</fullName>
    </recommendedName>
    <alternativeName>
        <fullName evidence="12">Multidrug-efflux transporter</fullName>
    </alternativeName>
</protein>
<feature type="transmembrane region" description="Helical" evidence="13">
    <location>
        <begin position="61"/>
        <end position="82"/>
    </location>
</feature>
<evidence type="ECO:0000256" key="12">
    <source>
        <dbReference type="ARBA" id="ARBA00031636"/>
    </source>
</evidence>
<comment type="subcellular location">
    <subcellularLocation>
        <location evidence="2">Cell membrane</location>
        <topology evidence="2">Multi-pass membrane protein</topology>
    </subcellularLocation>
</comment>
<dbReference type="Proteomes" id="UP000782880">
    <property type="component" value="Unassembled WGS sequence"/>
</dbReference>
<evidence type="ECO:0000256" key="6">
    <source>
        <dbReference type="ARBA" id="ARBA00022449"/>
    </source>
</evidence>
<dbReference type="AlphaFoldDB" id="A0A921IJV1"/>
<keyword evidence="11 13" id="KW-0472">Membrane</keyword>
<dbReference type="CDD" id="cd13144">
    <property type="entry name" value="MATE_like_4"/>
    <property type="match status" value="1"/>
</dbReference>
<proteinExistence type="inferred from homology"/>
<evidence type="ECO:0000256" key="7">
    <source>
        <dbReference type="ARBA" id="ARBA00022475"/>
    </source>
</evidence>
<name>A0A921IJV1_9FIRM</name>
<dbReference type="InterPro" id="IPR048279">
    <property type="entry name" value="MdtK-like"/>
</dbReference>
<feature type="transmembrane region" description="Helical" evidence="13">
    <location>
        <begin position="393"/>
        <end position="416"/>
    </location>
</feature>
<organism evidence="14 15">
    <name type="scientific">Subdoligranulum variabile</name>
    <dbReference type="NCBI Taxonomy" id="214851"/>
    <lineage>
        <taxon>Bacteria</taxon>
        <taxon>Bacillati</taxon>
        <taxon>Bacillota</taxon>
        <taxon>Clostridia</taxon>
        <taxon>Eubacteriales</taxon>
        <taxon>Oscillospiraceae</taxon>
        <taxon>Subdoligranulum</taxon>
    </lineage>
</organism>
<comment type="function">
    <text evidence="1">Multidrug efflux pump.</text>
</comment>
<gene>
    <name evidence="14" type="ORF">K8V20_04650</name>
</gene>
<feature type="transmembrane region" description="Helical" evidence="13">
    <location>
        <begin position="364"/>
        <end position="386"/>
    </location>
</feature>
<evidence type="ECO:0000256" key="2">
    <source>
        <dbReference type="ARBA" id="ARBA00004651"/>
    </source>
</evidence>
<dbReference type="GO" id="GO:0042910">
    <property type="term" value="F:xenobiotic transmembrane transporter activity"/>
    <property type="evidence" value="ECO:0007669"/>
    <property type="project" value="InterPro"/>
</dbReference>
<evidence type="ECO:0000256" key="13">
    <source>
        <dbReference type="SAM" id="Phobius"/>
    </source>
</evidence>
<keyword evidence="9 13" id="KW-1133">Transmembrane helix</keyword>
<reference evidence="14" key="2">
    <citation type="submission" date="2021-09" db="EMBL/GenBank/DDBJ databases">
        <authorList>
            <person name="Gilroy R."/>
        </authorList>
    </citation>
    <scope>NUCLEOTIDE SEQUENCE</scope>
    <source>
        <strain evidence="14">ChiBcec21-2208</strain>
    </source>
</reference>
<feature type="transmembrane region" description="Helical" evidence="13">
    <location>
        <begin position="199"/>
        <end position="223"/>
    </location>
</feature>
<dbReference type="NCBIfam" id="TIGR00797">
    <property type="entry name" value="matE"/>
    <property type="match status" value="1"/>
</dbReference>
<keyword evidence="6" id="KW-0050">Antiport</keyword>
<evidence type="ECO:0000313" key="14">
    <source>
        <dbReference type="EMBL" id="HJG27921.1"/>
    </source>
</evidence>
<feature type="transmembrane region" description="Helical" evidence="13">
    <location>
        <begin position="20"/>
        <end position="41"/>
    </location>
</feature>
<evidence type="ECO:0000256" key="5">
    <source>
        <dbReference type="ARBA" id="ARBA00022448"/>
    </source>
</evidence>
<evidence type="ECO:0000256" key="3">
    <source>
        <dbReference type="ARBA" id="ARBA00010199"/>
    </source>
</evidence>
<accession>A0A921IJV1</accession>
<sequence>MSTTDSHSASRMGTAPMGPLLFSLAIPMMVSMLFQALYNVVDSIFVSYISEAALSAVSLAFPIQNLMIAFAVGTGVGVNAYVSKSLGEGNHAEADQASANGLFLALCTFVAFFLFGVFGVVPFMHSQTEDPVIRQYGVDYLSVCCLFSLGCMIQCMVEKLLTATGRSNYAMITQLVGACTNIIMDPILIFGLFGFPRMAAAGAAAATVIGQFLGAFTGLYLHLRHNHDLHFRLQDFRPQARTIKRIYQVGIPSIAMTSVGSVMTFCMNRILIGFSSTAVAVFGVYFKMQSFIVMPLFGLNNGMVPIIAYNYGARKPERITKVIKMAMVAAISIMLVGFAATQLCPGLLLSIFNAGPDMLALGEVALRIISFHFIVVGFNIVASAAFQALGRGVMALLVSLVRQLFVLVPAAWLLSLSGNVNLIWWSFPIAEAASLVMCSLFLAHCYRTIVHPMMDQAPATV</sequence>
<feature type="transmembrane region" description="Helical" evidence="13">
    <location>
        <begin position="102"/>
        <end position="125"/>
    </location>
</feature>
<dbReference type="PANTHER" id="PTHR43298:SF2">
    <property type="entry name" value="FMN_FAD EXPORTER YEEO-RELATED"/>
    <property type="match status" value="1"/>
</dbReference>
<evidence type="ECO:0000256" key="1">
    <source>
        <dbReference type="ARBA" id="ARBA00003408"/>
    </source>
</evidence>
<comment type="similarity">
    <text evidence="3">Belongs to the multi antimicrobial extrusion (MATE) (TC 2.A.66.1) family.</text>
</comment>
<evidence type="ECO:0000256" key="8">
    <source>
        <dbReference type="ARBA" id="ARBA00022692"/>
    </source>
</evidence>
<feature type="transmembrane region" description="Helical" evidence="13">
    <location>
        <begin position="137"/>
        <end position="157"/>
    </location>
</feature>
<dbReference type="InterPro" id="IPR002528">
    <property type="entry name" value="MATE_fam"/>
</dbReference>
<dbReference type="PIRSF" id="PIRSF006603">
    <property type="entry name" value="DinF"/>
    <property type="match status" value="1"/>
</dbReference>
<dbReference type="InterPro" id="IPR050222">
    <property type="entry name" value="MATE_MdtK"/>
</dbReference>
<evidence type="ECO:0000256" key="11">
    <source>
        <dbReference type="ARBA" id="ARBA00023136"/>
    </source>
</evidence>
<keyword evidence="7" id="KW-1003">Cell membrane</keyword>
<dbReference type="Pfam" id="PF01554">
    <property type="entry name" value="MatE"/>
    <property type="match status" value="2"/>
</dbReference>
<evidence type="ECO:0000256" key="4">
    <source>
        <dbReference type="ARBA" id="ARBA00020268"/>
    </source>
</evidence>
<feature type="transmembrane region" description="Helical" evidence="13">
    <location>
        <begin position="422"/>
        <end position="446"/>
    </location>
</feature>